<dbReference type="Proteomes" id="UP001500037">
    <property type="component" value="Unassembled WGS sequence"/>
</dbReference>
<dbReference type="Gene3D" id="2.60.120.10">
    <property type="entry name" value="Jelly Rolls"/>
    <property type="match status" value="1"/>
</dbReference>
<proteinExistence type="predicted"/>
<evidence type="ECO:0008006" key="3">
    <source>
        <dbReference type="Google" id="ProtNLM"/>
    </source>
</evidence>
<evidence type="ECO:0000313" key="2">
    <source>
        <dbReference type="Proteomes" id="UP001500037"/>
    </source>
</evidence>
<dbReference type="EMBL" id="BAAALF010000073">
    <property type="protein sequence ID" value="GAA1245998.1"/>
    <property type="molecule type" value="Genomic_DNA"/>
</dbReference>
<dbReference type="InterPro" id="IPR011051">
    <property type="entry name" value="RmlC_Cupin_sf"/>
</dbReference>
<keyword evidence="2" id="KW-1185">Reference proteome</keyword>
<reference evidence="2" key="1">
    <citation type="journal article" date="2019" name="Int. J. Syst. Evol. Microbiol.">
        <title>The Global Catalogue of Microorganisms (GCM) 10K type strain sequencing project: providing services to taxonomists for standard genome sequencing and annotation.</title>
        <authorList>
            <consortium name="The Broad Institute Genomics Platform"/>
            <consortium name="The Broad Institute Genome Sequencing Center for Infectious Disease"/>
            <person name="Wu L."/>
            <person name="Ma J."/>
        </authorList>
    </citation>
    <scope>NUCLEOTIDE SEQUENCE [LARGE SCALE GENOMIC DNA]</scope>
    <source>
        <strain evidence="2">JCM 13004</strain>
    </source>
</reference>
<dbReference type="RefSeq" id="WP_344443272.1">
    <property type="nucleotide sequence ID" value="NZ_BAAALF010000073.1"/>
</dbReference>
<dbReference type="SUPFAM" id="SSF51182">
    <property type="entry name" value="RmlC-like cupins"/>
    <property type="match status" value="1"/>
</dbReference>
<evidence type="ECO:0000313" key="1">
    <source>
        <dbReference type="EMBL" id="GAA1245998.1"/>
    </source>
</evidence>
<comment type="caution">
    <text evidence="1">The sequence shown here is derived from an EMBL/GenBank/DDBJ whole genome shotgun (WGS) entry which is preliminary data.</text>
</comment>
<sequence>MSPGTTSPGNSAPGDTARLLADLHECLAQAAPEQRGALWRLAESARQLDANLVRLPPDAVVPAHTENDLDVLLLVVAGSGTLRAGEGAGADELPLAATTLAWLPRTARRALHAGPQGLDYLTVHRRRPGLTIRGTRPDPADEGGDSACWLHRLCPACGMVPDGTAPAYCSHCGEHLPPE</sequence>
<accession>A0ABP4H1B4</accession>
<name>A0ABP4H1B4_9ACTN</name>
<protein>
    <recommendedName>
        <fullName evidence="3">Cupin domain-containing protein</fullName>
    </recommendedName>
</protein>
<organism evidence="1 2">
    <name type="scientific">Kitasatospora nipponensis</name>
    <dbReference type="NCBI Taxonomy" id="258049"/>
    <lineage>
        <taxon>Bacteria</taxon>
        <taxon>Bacillati</taxon>
        <taxon>Actinomycetota</taxon>
        <taxon>Actinomycetes</taxon>
        <taxon>Kitasatosporales</taxon>
        <taxon>Streptomycetaceae</taxon>
        <taxon>Kitasatospora</taxon>
    </lineage>
</organism>
<gene>
    <name evidence="1" type="ORF">GCM10009665_41110</name>
</gene>
<dbReference type="InterPro" id="IPR014710">
    <property type="entry name" value="RmlC-like_jellyroll"/>
</dbReference>